<feature type="transmembrane region" description="Helical" evidence="2">
    <location>
        <begin position="233"/>
        <end position="255"/>
    </location>
</feature>
<dbReference type="RefSeq" id="WP_211469628.1">
    <property type="nucleotide sequence ID" value="NZ_JAGSXH010000076.1"/>
</dbReference>
<feature type="transmembrane region" description="Helical" evidence="2">
    <location>
        <begin position="345"/>
        <end position="366"/>
    </location>
</feature>
<feature type="transmembrane region" description="Helical" evidence="2">
    <location>
        <begin position="186"/>
        <end position="206"/>
    </location>
</feature>
<organism evidence="3 4">
    <name type="scientific">Actinocrinis puniceicyclus</name>
    <dbReference type="NCBI Taxonomy" id="977794"/>
    <lineage>
        <taxon>Bacteria</taxon>
        <taxon>Bacillati</taxon>
        <taxon>Actinomycetota</taxon>
        <taxon>Actinomycetes</taxon>
        <taxon>Catenulisporales</taxon>
        <taxon>Actinospicaceae</taxon>
        <taxon>Actinocrinis</taxon>
    </lineage>
</organism>
<name>A0A8J7WUA6_9ACTN</name>
<comment type="caution">
    <text evidence="3">The sequence shown here is derived from an EMBL/GenBank/DDBJ whole genome shotgun (WGS) entry which is preliminary data.</text>
</comment>
<evidence type="ECO:0000256" key="2">
    <source>
        <dbReference type="SAM" id="Phobius"/>
    </source>
</evidence>
<dbReference type="Proteomes" id="UP000677913">
    <property type="component" value="Unassembled WGS sequence"/>
</dbReference>
<feature type="transmembrane region" description="Helical" evidence="2">
    <location>
        <begin position="148"/>
        <end position="166"/>
    </location>
</feature>
<feature type="transmembrane region" description="Helical" evidence="2">
    <location>
        <begin position="267"/>
        <end position="290"/>
    </location>
</feature>
<evidence type="ECO:0000313" key="4">
    <source>
        <dbReference type="Proteomes" id="UP000677913"/>
    </source>
</evidence>
<feature type="transmembrane region" description="Helical" evidence="2">
    <location>
        <begin position="64"/>
        <end position="87"/>
    </location>
</feature>
<reference evidence="3" key="1">
    <citation type="submission" date="2021-04" db="EMBL/GenBank/DDBJ databases">
        <title>Genome based classification of Actinospica acidithermotolerans sp. nov., an actinobacterium isolated from an Indonesian hot spring.</title>
        <authorList>
            <person name="Kusuma A.B."/>
            <person name="Putra K.E."/>
            <person name="Nafisah S."/>
            <person name="Loh J."/>
            <person name="Nouioui I."/>
            <person name="Goodfellow M."/>
        </authorList>
    </citation>
    <scope>NUCLEOTIDE SEQUENCE</scope>
    <source>
        <strain evidence="3">DSM 45618</strain>
    </source>
</reference>
<gene>
    <name evidence="3" type="ORF">KGA66_19625</name>
</gene>
<evidence type="ECO:0000256" key="1">
    <source>
        <dbReference type="SAM" id="MobiDB-lite"/>
    </source>
</evidence>
<feature type="region of interest" description="Disordered" evidence="1">
    <location>
        <begin position="1"/>
        <end position="22"/>
    </location>
</feature>
<keyword evidence="4" id="KW-1185">Reference proteome</keyword>
<keyword evidence="2" id="KW-0812">Transmembrane</keyword>
<sequence length="367" mass="39922">MSGHMPGSRTPPEVQGTPDTGQPWCGFTQAWRLGFREVYTVWLPRGRTEVTDIAIGRWQTWARWLGSAYGPGLLTIVVLAAGAAPSFTADNAGLLILLGTINGGMFAAAVLSWKYALLRAHTLDELLEPCGNRDDLVRMITTALRHRYQASLPLAFALMPWIGFGLADDRWLSSATGLLLLVNATWSLMLLGNVSYWLIVPPLLVIRLRSTRELRLRWNDPARTAGIRTLSEGYAFPAVFLALAAFAVTVPGAVFDDPLFGRLLPYLYLWLVTLSLWVAVASQLSIYAIVRRYRLRVLDELAADGRLLLAEGQAAALPATVKQDSDLDAVLTVYGSVAGAPGLPYGTALVVQYVAAVVGSIVAFLLQ</sequence>
<accession>A0A8J7WUA6</accession>
<keyword evidence="2" id="KW-1133">Transmembrane helix</keyword>
<dbReference type="EMBL" id="JAGSXH010000076">
    <property type="protein sequence ID" value="MBS2965269.1"/>
    <property type="molecule type" value="Genomic_DNA"/>
</dbReference>
<dbReference type="AlphaFoldDB" id="A0A8J7WUA6"/>
<feature type="transmembrane region" description="Helical" evidence="2">
    <location>
        <begin position="93"/>
        <end position="113"/>
    </location>
</feature>
<evidence type="ECO:0000313" key="3">
    <source>
        <dbReference type="EMBL" id="MBS2965269.1"/>
    </source>
</evidence>
<keyword evidence="2" id="KW-0472">Membrane</keyword>
<protein>
    <submittedName>
        <fullName evidence="3">Uncharacterized protein</fullName>
    </submittedName>
</protein>
<proteinExistence type="predicted"/>